<accession>A0A1G8AKV0</accession>
<dbReference type="GO" id="GO:0005886">
    <property type="term" value="C:plasma membrane"/>
    <property type="evidence" value="ECO:0007669"/>
    <property type="project" value="UniProtKB-SubCell"/>
</dbReference>
<feature type="transmembrane region" description="Helical" evidence="7">
    <location>
        <begin position="69"/>
        <end position="88"/>
    </location>
</feature>
<feature type="transmembrane region" description="Helical" evidence="7">
    <location>
        <begin position="227"/>
        <end position="246"/>
    </location>
</feature>
<proteinExistence type="inferred from homology"/>
<feature type="transmembrane region" description="Helical" evidence="7">
    <location>
        <begin position="100"/>
        <end position="120"/>
    </location>
</feature>
<keyword evidence="5 7" id="KW-1133">Transmembrane helix</keyword>
<evidence type="ECO:0000256" key="5">
    <source>
        <dbReference type="ARBA" id="ARBA00022989"/>
    </source>
</evidence>
<dbReference type="InterPro" id="IPR050638">
    <property type="entry name" value="AA-Vitamin_Transporters"/>
</dbReference>
<dbReference type="InterPro" id="IPR000620">
    <property type="entry name" value="EamA_dom"/>
</dbReference>
<protein>
    <submittedName>
        <fullName evidence="9">EamA-like transporter family protein</fullName>
    </submittedName>
</protein>
<dbReference type="Proteomes" id="UP000198956">
    <property type="component" value="Unassembled WGS sequence"/>
</dbReference>
<gene>
    <name evidence="9" type="ORF">SAMN04489735_101647</name>
</gene>
<evidence type="ECO:0000256" key="1">
    <source>
        <dbReference type="ARBA" id="ARBA00004651"/>
    </source>
</evidence>
<reference evidence="9 10" key="1">
    <citation type="submission" date="2016-10" db="EMBL/GenBank/DDBJ databases">
        <authorList>
            <person name="de Groot N.N."/>
        </authorList>
    </citation>
    <scope>NUCLEOTIDE SEQUENCE [LARGE SCALE GENOMIC DNA]</scope>
    <source>
        <strain evidence="9 10">L 420-91</strain>
    </source>
</reference>
<evidence type="ECO:0000256" key="4">
    <source>
        <dbReference type="ARBA" id="ARBA00022692"/>
    </source>
</evidence>
<evidence type="ECO:0000313" key="10">
    <source>
        <dbReference type="Proteomes" id="UP000198956"/>
    </source>
</evidence>
<dbReference type="EMBL" id="FNDE01000016">
    <property type="protein sequence ID" value="SDH21386.1"/>
    <property type="molecule type" value="Genomic_DNA"/>
</dbReference>
<comment type="similarity">
    <text evidence="2">Belongs to the EamA transporter family.</text>
</comment>
<feature type="transmembrane region" description="Helical" evidence="7">
    <location>
        <begin position="127"/>
        <end position="145"/>
    </location>
</feature>
<feature type="transmembrane region" description="Helical" evidence="7">
    <location>
        <begin position="281"/>
        <end position="301"/>
    </location>
</feature>
<dbReference type="PANTHER" id="PTHR32322:SF18">
    <property type="entry name" value="S-ADENOSYLMETHIONINE_S-ADENOSYLHOMOCYSTEINE TRANSPORTER"/>
    <property type="match status" value="1"/>
</dbReference>
<organism evidence="9 10">
    <name type="scientific">Aneurinibacillus thermoaerophilus</name>
    <dbReference type="NCBI Taxonomy" id="143495"/>
    <lineage>
        <taxon>Bacteria</taxon>
        <taxon>Bacillati</taxon>
        <taxon>Bacillota</taxon>
        <taxon>Bacilli</taxon>
        <taxon>Bacillales</taxon>
        <taxon>Paenibacillaceae</taxon>
        <taxon>Aneurinibacillus group</taxon>
        <taxon>Aneurinibacillus</taxon>
    </lineage>
</organism>
<feature type="transmembrane region" description="Helical" evidence="7">
    <location>
        <begin position="258"/>
        <end position="275"/>
    </location>
</feature>
<dbReference type="Pfam" id="PF00892">
    <property type="entry name" value="EamA"/>
    <property type="match status" value="2"/>
</dbReference>
<dbReference type="OrthoDB" id="4167046at2"/>
<keyword evidence="4 7" id="KW-0812">Transmembrane</keyword>
<feature type="transmembrane region" description="Helical" evidence="7">
    <location>
        <begin position="191"/>
        <end position="215"/>
    </location>
</feature>
<sequence length="314" mass="34982">MRSVQVIKGAILCLIASIAWGAMFPVAEQALKHIDPFYFSFLRYASVSVLLLIWLVIKEGTKALRLEGRAMLLWFYGTMAFTVYNFFIFLGQNLLGKSGVILASIMEAMMPLISILILWIHKRARPAGFTMGCMIVAFSGVFMVVTKGDIGFFSEAKNSLLPVLIIFLGVFGWVVYTIGGNSFSNWSPLRYSTLSCVLGTITAGIIVAVMTWLGYLEIPKFKTLVLIRWEMTFMILIAGLAALISWNIGVKYMKPVNGILFINFVPVTTFAISIIQGYTTTMFDVAGTLLIITALICNNLYQRKTLQKRLPQTT</sequence>
<feature type="domain" description="EamA" evidence="8">
    <location>
        <begin position="162"/>
        <end position="298"/>
    </location>
</feature>
<feature type="transmembrane region" description="Helical" evidence="7">
    <location>
        <begin position="160"/>
        <end position="179"/>
    </location>
</feature>
<name>A0A1G8AKV0_ANETH</name>
<evidence type="ECO:0000256" key="7">
    <source>
        <dbReference type="SAM" id="Phobius"/>
    </source>
</evidence>
<comment type="subcellular location">
    <subcellularLocation>
        <location evidence="1">Cell membrane</location>
        <topology evidence="1">Multi-pass membrane protein</topology>
    </subcellularLocation>
</comment>
<feature type="transmembrane region" description="Helical" evidence="7">
    <location>
        <begin position="37"/>
        <end position="57"/>
    </location>
</feature>
<dbReference type="AlphaFoldDB" id="A0A1G8AKV0"/>
<evidence type="ECO:0000256" key="6">
    <source>
        <dbReference type="ARBA" id="ARBA00023136"/>
    </source>
</evidence>
<evidence type="ECO:0000256" key="3">
    <source>
        <dbReference type="ARBA" id="ARBA00022475"/>
    </source>
</evidence>
<evidence type="ECO:0000313" key="9">
    <source>
        <dbReference type="EMBL" id="SDH21386.1"/>
    </source>
</evidence>
<dbReference type="RefSeq" id="WP_091260551.1">
    <property type="nucleotide sequence ID" value="NZ_FNDE01000016.1"/>
</dbReference>
<keyword evidence="3" id="KW-1003">Cell membrane</keyword>
<keyword evidence="6 7" id="KW-0472">Membrane</keyword>
<dbReference type="PANTHER" id="PTHR32322">
    <property type="entry name" value="INNER MEMBRANE TRANSPORTER"/>
    <property type="match status" value="1"/>
</dbReference>
<evidence type="ECO:0000256" key="2">
    <source>
        <dbReference type="ARBA" id="ARBA00007362"/>
    </source>
</evidence>
<feature type="domain" description="EamA" evidence="8">
    <location>
        <begin position="8"/>
        <end position="145"/>
    </location>
</feature>
<evidence type="ECO:0000259" key="8">
    <source>
        <dbReference type="Pfam" id="PF00892"/>
    </source>
</evidence>